<dbReference type="Proteomes" id="UP000070155">
    <property type="component" value="Unassembled WGS sequence"/>
</dbReference>
<dbReference type="Gene3D" id="3.90.1530.10">
    <property type="entry name" value="Conserved hypothetical protein from pyrococcus furiosus pfu- 392566-001, ParB domain"/>
    <property type="match status" value="1"/>
</dbReference>
<evidence type="ECO:0000256" key="2">
    <source>
        <dbReference type="ARBA" id="ARBA00022840"/>
    </source>
</evidence>
<proteinExistence type="predicted"/>
<dbReference type="Gene3D" id="3.30.1760.10">
    <property type="entry name" value="Conserved hypothetical protein from pyrococcus furiosus pfu- 392566-001, domain 2"/>
    <property type="match status" value="1"/>
</dbReference>
<keyword evidence="4" id="KW-1185">Reference proteome</keyword>
<evidence type="ECO:0000256" key="1">
    <source>
        <dbReference type="ARBA" id="ARBA00022741"/>
    </source>
</evidence>
<dbReference type="AlphaFoldDB" id="A0A133UIN4"/>
<evidence type="ECO:0000313" key="3">
    <source>
        <dbReference type="EMBL" id="KXA94034.1"/>
    </source>
</evidence>
<dbReference type="SUPFAM" id="SSF110849">
    <property type="entry name" value="ParB/Sulfiredoxin"/>
    <property type="match status" value="1"/>
</dbReference>
<dbReference type="InterPro" id="IPR036086">
    <property type="entry name" value="ParB/Sulfiredoxin_sf"/>
</dbReference>
<keyword evidence="1" id="KW-0547">Nucleotide-binding</keyword>
<protein>
    <submittedName>
        <fullName evidence="3">Uncharacterized protein</fullName>
    </submittedName>
</protein>
<dbReference type="EMBL" id="LHXQ01000079">
    <property type="protein sequence ID" value="KXA94034.1"/>
    <property type="molecule type" value="Genomic_DNA"/>
</dbReference>
<dbReference type="InterPro" id="IPR023098">
    <property type="entry name" value="SerK/SbnI_C"/>
</dbReference>
<evidence type="ECO:0000313" key="4">
    <source>
        <dbReference type="Proteomes" id="UP000070155"/>
    </source>
</evidence>
<accession>A0A133UIN4</accession>
<organism evidence="3 4">
    <name type="scientific">candidate division MSBL1 archaeon SCGC-AAA259I07</name>
    <dbReference type="NCBI Taxonomy" id="1698266"/>
    <lineage>
        <taxon>Archaea</taxon>
        <taxon>Methanobacteriati</taxon>
        <taxon>Methanobacteriota</taxon>
        <taxon>candidate division MSBL1</taxon>
    </lineage>
</organism>
<dbReference type="GO" id="GO:0005524">
    <property type="term" value="F:ATP binding"/>
    <property type="evidence" value="ECO:0007669"/>
    <property type="project" value="UniProtKB-KW"/>
</dbReference>
<reference evidence="3 4" key="1">
    <citation type="journal article" date="2016" name="Sci. Rep.">
        <title>Metabolic traits of an uncultured archaeal lineage -MSBL1- from brine pools of the Red Sea.</title>
        <authorList>
            <person name="Mwirichia R."/>
            <person name="Alam I."/>
            <person name="Rashid M."/>
            <person name="Vinu M."/>
            <person name="Ba-Alawi W."/>
            <person name="Anthony Kamau A."/>
            <person name="Kamanda Ngugi D."/>
            <person name="Goker M."/>
            <person name="Klenk H.P."/>
            <person name="Bajic V."/>
            <person name="Stingl U."/>
        </authorList>
    </citation>
    <scope>NUCLEOTIDE SEQUENCE [LARGE SCALE GENOMIC DNA]</scope>
    <source>
        <strain evidence="3">SCGC-AAA259I07</strain>
    </source>
</reference>
<name>A0A133UIN4_9EURY</name>
<keyword evidence="2" id="KW-0067">ATP-binding</keyword>
<sequence>MPLKLEASGFRLEIGVARIENLKLHEEIVSSYLLDLAETIEKDDKIRNPIIVDRESGVVLDGMHRVAAISYLGYDKIPACFVHYQDPELKLGSWCRVFKNLAIDEALELCEDLGFEIKETESSHVKSSMEKKLKKLFLVSKSNYYQISHEADTIKEIFVMAEDLEEAIVKEGFEPKLVPEKGILEKLTVGETAILIPPAKKEDVIEISQSKTVFSHKMTRHVIPARPLNVDVPLELLKEDLQRVDEKITKKLNNLKIEHLPPGSTFEGREYEEELVIFKTPHEEKDR</sequence>
<comment type="caution">
    <text evidence="3">The sequence shown here is derived from an EMBL/GenBank/DDBJ whole genome shotgun (WGS) entry which is preliminary data.</text>
</comment>
<gene>
    <name evidence="3" type="ORF">AKJ36_03575</name>
</gene>